<keyword evidence="3" id="KW-1185">Reference proteome</keyword>
<gene>
    <name evidence="2" type="ORF">GW587_13775</name>
</gene>
<name>A0ABX0FL57_9BURK</name>
<evidence type="ECO:0000313" key="2">
    <source>
        <dbReference type="EMBL" id="NGZ85323.1"/>
    </source>
</evidence>
<keyword evidence="1" id="KW-1133">Transmembrane helix</keyword>
<dbReference type="RefSeq" id="WP_166103843.1">
    <property type="nucleotide sequence ID" value="NZ_JAADJT010000006.1"/>
</dbReference>
<protein>
    <recommendedName>
        <fullName evidence="4">SMODS and SLOG-associating 2TM effector domain-containing protein</fullName>
    </recommendedName>
</protein>
<evidence type="ECO:0000256" key="1">
    <source>
        <dbReference type="SAM" id="Phobius"/>
    </source>
</evidence>
<comment type="caution">
    <text evidence="2">The sequence shown here is derived from an EMBL/GenBank/DDBJ whole genome shotgun (WGS) entry which is preliminary data.</text>
</comment>
<sequence length="154" mass="16903">MTDELEEVQFNLRYAQRLCQRTARLYRRVQTTLTFITLLAGSSAVATLAAQLPVPSASLMAVFAIFSCINLAIRPAEKIAANEADIRKYGALLAKSHALDAKTLQQQFNEAQQSDAAEVEPLRAVAYNDIVLEIDEPEALIKLTPMQKLIGALA</sequence>
<keyword evidence="1" id="KW-0812">Transmembrane</keyword>
<proteinExistence type="predicted"/>
<dbReference type="Proteomes" id="UP000666369">
    <property type="component" value="Unassembled WGS sequence"/>
</dbReference>
<evidence type="ECO:0000313" key="3">
    <source>
        <dbReference type="Proteomes" id="UP000666369"/>
    </source>
</evidence>
<evidence type="ECO:0008006" key="4">
    <source>
        <dbReference type="Google" id="ProtNLM"/>
    </source>
</evidence>
<keyword evidence="1" id="KW-0472">Membrane</keyword>
<organism evidence="2 3">
    <name type="scientific">Duganella aceris</name>
    <dbReference type="NCBI Taxonomy" id="2703883"/>
    <lineage>
        <taxon>Bacteria</taxon>
        <taxon>Pseudomonadati</taxon>
        <taxon>Pseudomonadota</taxon>
        <taxon>Betaproteobacteria</taxon>
        <taxon>Burkholderiales</taxon>
        <taxon>Oxalobacteraceae</taxon>
        <taxon>Telluria group</taxon>
        <taxon>Duganella</taxon>
    </lineage>
</organism>
<dbReference type="EMBL" id="JAADJT010000006">
    <property type="protein sequence ID" value="NGZ85323.1"/>
    <property type="molecule type" value="Genomic_DNA"/>
</dbReference>
<feature type="transmembrane region" description="Helical" evidence="1">
    <location>
        <begin position="31"/>
        <end position="50"/>
    </location>
</feature>
<accession>A0ABX0FL57</accession>
<reference evidence="3" key="2">
    <citation type="submission" date="2023-07" db="EMBL/GenBank/DDBJ databases">
        <title>Duganella aceri sp. nov., isolated from tree sap.</title>
        <authorList>
            <person name="Kim I.S."/>
        </authorList>
    </citation>
    <scope>NUCLEOTIDE SEQUENCE [LARGE SCALE GENOMIC DNA]</scope>
    <source>
        <strain evidence="3">SAP-35</strain>
    </source>
</reference>
<reference evidence="2 3" key="1">
    <citation type="submission" date="2020-01" db="EMBL/GenBank/DDBJ databases">
        <authorList>
            <person name="Lee S.D."/>
        </authorList>
    </citation>
    <scope>NUCLEOTIDE SEQUENCE [LARGE SCALE GENOMIC DNA]</scope>
    <source>
        <strain evidence="2 3">SAP-35</strain>
    </source>
</reference>
<feature type="transmembrane region" description="Helical" evidence="1">
    <location>
        <begin position="56"/>
        <end position="73"/>
    </location>
</feature>